<organism evidence="2 3">
    <name type="scientific">Undibacterium macrobrachii</name>
    <dbReference type="NCBI Taxonomy" id="1119058"/>
    <lineage>
        <taxon>Bacteria</taxon>
        <taxon>Pseudomonadati</taxon>
        <taxon>Pseudomonadota</taxon>
        <taxon>Betaproteobacteria</taxon>
        <taxon>Burkholderiales</taxon>
        <taxon>Oxalobacteraceae</taxon>
        <taxon>Undibacterium</taxon>
    </lineage>
</organism>
<comment type="caution">
    <text evidence="2">The sequence shown here is derived from an EMBL/GenBank/DDBJ whole genome shotgun (WGS) entry which is preliminary data.</text>
</comment>
<evidence type="ECO:0000313" key="3">
    <source>
        <dbReference type="Proteomes" id="UP000620127"/>
    </source>
</evidence>
<dbReference type="EMBL" id="BMYT01000003">
    <property type="protein sequence ID" value="GGX12737.1"/>
    <property type="molecule type" value="Genomic_DNA"/>
</dbReference>
<evidence type="ECO:0000256" key="1">
    <source>
        <dbReference type="SAM" id="Phobius"/>
    </source>
</evidence>
<name>A0ABQ2XDW0_9BURK</name>
<gene>
    <name evidence="2" type="ORF">GCM10011282_18500</name>
</gene>
<keyword evidence="1" id="KW-0812">Transmembrane</keyword>
<proteinExistence type="predicted"/>
<reference evidence="3" key="1">
    <citation type="journal article" date="2019" name="Int. J. Syst. Evol. Microbiol.">
        <title>The Global Catalogue of Microorganisms (GCM) 10K type strain sequencing project: providing services to taxonomists for standard genome sequencing and annotation.</title>
        <authorList>
            <consortium name="The Broad Institute Genomics Platform"/>
            <consortium name="The Broad Institute Genome Sequencing Center for Infectious Disease"/>
            <person name="Wu L."/>
            <person name="Ma J."/>
        </authorList>
    </citation>
    <scope>NUCLEOTIDE SEQUENCE [LARGE SCALE GENOMIC DNA]</scope>
    <source>
        <strain evidence="3">KCTC 23916</strain>
    </source>
</reference>
<keyword evidence="1" id="KW-1133">Transmembrane helix</keyword>
<accession>A0ABQ2XDW0</accession>
<keyword evidence="1" id="KW-0472">Membrane</keyword>
<feature type="transmembrane region" description="Helical" evidence="1">
    <location>
        <begin position="41"/>
        <end position="65"/>
    </location>
</feature>
<evidence type="ECO:0000313" key="2">
    <source>
        <dbReference type="EMBL" id="GGX12737.1"/>
    </source>
</evidence>
<protein>
    <submittedName>
        <fullName evidence="2">Uncharacterized protein</fullName>
    </submittedName>
</protein>
<sequence>MNPQPHIASLARVNDNNNDTDNYNKQLFELANQENSGLFKLIAYFTKSTAQITIFLATLALYAIYKRIAQIKNKVG</sequence>
<dbReference type="Proteomes" id="UP000620127">
    <property type="component" value="Unassembled WGS sequence"/>
</dbReference>
<keyword evidence="3" id="KW-1185">Reference proteome</keyword>